<dbReference type="SUPFAM" id="SSF50129">
    <property type="entry name" value="GroES-like"/>
    <property type="match status" value="1"/>
</dbReference>
<keyword evidence="2" id="KW-0862">Zinc</keyword>
<dbReference type="GO" id="GO:0046872">
    <property type="term" value="F:metal ion binding"/>
    <property type="evidence" value="ECO:0007669"/>
    <property type="project" value="UniProtKB-KW"/>
</dbReference>
<dbReference type="Pfam" id="PF08240">
    <property type="entry name" value="ADH_N"/>
    <property type="match status" value="1"/>
</dbReference>
<dbReference type="Gene3D" id="3.40.50.720">
    <property type="entry name" value="NAD(P)-binding Rossmann-like Domain"/>
    <property type="match status" value="1"/>
</dbReference>
<keyword evidence="6" id="KW-1185">Reference proteome</keyword>
<protein>
    <recommendedName>
        <fullName evidence="4">Enoyl reductase (ER) domain-containing protein</fullName>
    </recommendedName>
</protein>
<dbReference type="EMBL" id="LR902441">
    <property type="protein sequence ID" value="CAD7250554.1"/>
    <property type="molecule type" value="Genomic_DNA"/>
</dbReference>
<feature type="domain" description="Enoyl reductase (ER)" evidence="4">
    <location>
        <begin position="57"/>
        <end position="399"/>
    </location>
</feature>
<dbReference type="EMBL" id="CAJPEV010002924">
    <property type="protein sequence ID" value="CAG0898440.1"/>
    <property type="molecule type" value="Genomic_DNA"/>
</dbReference>
<dbReference type="InterPro" id="IPR020843">
    <property type="entry name" value="ER"/>
</dbReference>
<dbReference type="Pfam" id="PF13602">
    <property type="entry name" value="ADH_zinc_N_2"/>
    <property type="match status" value="1"/>
</dbReference>
<dbReference type="PANTHER" id="PTHR43401">
    <property type="entry name" value="L-THREONINE 3-DEHYDROGENASE"/>
    <property type="match status" value="1"/>
</dbReference>
<organism evidence="5">
    <name type="scientific">Darwinula stevensoni</name>
    <dbReference type="NCBI Taxonomy" id="69355"/>
    <lineage>
        <taxon>Eukaryota</taxon>
        <taxon>Metazoa</taxon>
        <taxon>Ecdysozoa</taxon>
        <taxon>Arthropoda</taxon>
        <taxon>Crustacea</taxon>
        <taxon>Oligostraca</taxon>
        <taxon>Ostracoda</taxon>
        <taxon>Podocopa</taxon>
        <taxon>Podocopida</taxon>
        <taxon>Darwinulocopina</taxon>
        <taxon>Darwinuloidea</taxon>
        <taxon>Darwinulidae</taxon>
        <taxon>Darwinula</taxon>
    </lineage>
</organism>
<dbReference type="InterPro" id="IPR050129">
    <property type="entry name" value="Zn_alcohol_dh"/>
</dbReference>
<dbReference type="GO" id="GO:0016491">
    <property type="term" value="F:oxidoreductase activity"/>
    <property type="evidence" value="ECO:0007669"/>
    <property type="project" value="UniProtKB-KW"/>
</dbReference>
<proteinExistence type="predicted"/>
<evidence type="ECO:0000256" key="1">
    <source>
        <dbReference type="ARBA" id="ARBA00022723"/>
    </source>
</evidence>
<sequence length="405" mass="44764">MSQEASPSPVLIRGEMVKAPEASRSIMKASPGARVVPGENHHRVLCKQVSIESPSKATKETVFTFEVPMPPVPESGARIKVVCAGVCYRRRDSTLRRDSSCDSATARNRGIRDASLFPGYEVAGIVDALGENVQEDGEVEIGDRVIVYPYDGIPHGYAEYISIPETQYLLKLPVGIPLPVASMLPTGALWAMNAVFDAKKHVDSLHAEIEHERDKVKVLVVGTGGLALWALRLAIFYFGHEHEKVQVTVATLKDEGLADVAADYANQFNVVHWDEELHEKALIERTLDACKGPVDIVINFGTTTRSLLRSLQCLTRGGIVFIGSDASDFLIKKFQRQCEDSRQKIEAVEMGTYEQLQQLVNLVANKEIEPPPYTLFPAEKAQEVIRKMLRSEVNGRAILQFTDLV</sequence>
<dbReference type="InterPro" id="IPR036291">
    <property type="entry name" value="NAD(P)-bd_dom_sf"/>
</dbReference>
<evidence type="ECO:0000256" key="2">
    <source>
        <dbReference type="ARBA" id="ARBA00022833"/>
    </source>
</evidence>
<evidence type="ECO:0000313" key="5">
    <source>
        <dbReference type="EMBL" id="CAD7250554.1"/>
    </source>
</evidence>
<evidence type="ECO:0000259" key="4">
    <source>
        <dbReference type="SMART" id="SM00829"/>
    </source>
</evidence>
<dbReference type="InterPro" id="IPR013154">
    <property type="entry name" value="ADH-like_N"/>
</dbReference>
<evidence type="ECO:0000313" key="6">
    <source>
        <dbReference type="Proteomes" id="UP000677054"/>
    </source>
</evidence>
<evidence type="ECO:0000256" key="3">
    <source>
        <dbReference type="ARBA" id="ARBA00023002"/>
    </source>
</evidence>
<gene>
    <name evidence="5" type="ORF">DSTB1V02_LOCUS10327</name>
</gene>
<reference evidence="5" key="1">
    <citation type="submission" date="2020-11" db="EMBL/GenBank/DDBJ databases">
        <authorList>
            <person name="Tran Van P."/>
        </authorList>
    </citation>
    <scope>NUCLEOTIDE SEQUENCE</scope>
</reference>
<dbReference type="Gene3D" id="3.90.180.10">
    <property type="entry name" value="Medium-chain alcohol dehydrogenases, catalytic domain"/>
    <property type="match status" value="2"/>
</dbReference>
<name>A0A7R9FPX5_9CRUS</name>
<dbReference type="Proteomes" id="UP000677054">
    <property type="component" value="Unassembled WGS sequence"/>
</dbReference>
<keyword evidence="3" id="KW-0560">Oxidoreductase</keyword>
<keyword evidence="1" id="KW-0479">Metal-binding</keyword>
<dbReference type="OrthoDB" id="1879366at2759"/>
<dbReference type="AlphaFoldDB" id="A0A7R9FPX5"/>
<dbReference type="SUPFAM" id="SSF51735">
    <property type="entry name" value="NAD(P)-binding Rossmann-fold domains"/>
    <property type="match status" value="1"/>
</dbReference>
<dbReference type="SMART" id="SM00829">
    <property type="entry name" value="PKS_ER"/>
    <property type="match status" value="1"/>
</dbReference>
<dbReference type="PANTHER" id="PTHR43401:SF2">
    <property type="entry name" value="L-THREONINE 3-DEHYDROGENASE"/>
    <property type="match status" value="1"/>
</dbReference>
<accession>A0A7R9FPX5</accession>
<dbReference type="InterPro" id="IPR011032">
    <property type="entry name" value="GroES-like_sf"/>
</dbReference>